<evidence type="ECO:0000313" key="2">
    <source>
        <dbReference type="Proteomes" id="UP000075683"/>
    </source>
</evidence>
<dbReference type="AlphaFoldDB" id="A0A150M9Y5"/>
<organism evidence="1 2">
    <name type="scientific">Caldibacillus debilis</name>
    <dbReference type="NCBI Taxonomy" id="301148"/>
    <lineage>
        <taxon>Bacteria</taxon>
        <taxon>Bacillati</taxon>
        <taxon>Bacillota</taxon>
        <taxon>Bacilli</taxon>
        <taxon>Bacillales</taxon>
        <taxon>Bacillaceae</taxon>
        <taxon>Caldibacillus</taxon>
    </lineage>
</organism>
<dbReference type="Proteomes" id="UP000075683">
    <property type="component" value="Unassembled WGS sequence"/>
</dbReference>
<evidence type="ECO:0000313" key="1">
    <source>
        <dbReference type="EMBL" id="KYD21052.1"/>
    </source>
</evidence>
<gene>
    <name evidence="1" type="ORF">B4135_1692</name>
</gene>
<comment type="caution">
    <text evidence="1">The sequence shown here is derived from an EMBL/GenBank/DDBJ whole genome shotgun (WGS) entry which is preliminary data.</text>
</comment>
<sequence length="38" mass="4631">MKMAHFFEIPFLHNFTDLTFKSPLFDLFSLEKIWMGHN</sequence>
<proteinExistence type="predicted"/>
<dbReference type="EMBL" id="LQYT01000023">
    <property type="protein sequence ID" value="KYD21052.1"/>
    <property type="molecule type" value="Genomic_DNA"/>
</dbReference>
<protein>
    <submittedName>
        <fullName evidence="1">Uncharacterized protein</fullName>
    </submittedName>
</protein>
<accession>A0A150M9Y5</accession>
<reference evidence="1 2" key="1">
    <citation type="submission" date="2016-01" db="EMBL/GenBank/DDBJ databases">
        <title>Draft Genome Sequences of Seven Thermophilic Sporeformers Isolated from Foods.</title>
        <authorList>
            <person name="Berendsen E.M."/>
            <person name="Wells-Bennik M.H."/>
            <person name="Krawcyk A.O."/>
            <person name="De Jong A."/>
            <person name="Holsappel S."/>
            <person name="Eijlander R.T."/>
            <person name="Kuipers O.P."/>
        </authorList>
    </citation>
    <scope>NUCLEOTIDE SEQUENCE [LARGE SCALE GENOMIC DNA]</scope>
    <source>
        <strain evidence="1 2">B4135</strain>
    </source>
</reference>
<name>A0A150M9Y5_9BACI</name>